<evidence type="ECO:0000313" key="2">
    <source>
        <dbReference type="EMBL" id="KAF2073559.1"/>
    </source>
</evidence>
<feature type="compositionally biased region" description="Basic residues" evidence="1">
    <location>
        <begin position="647"/>
        <end position="656"/>
    </location>
</feature>
<feature type="compositionally biased region" description="Polar residues" evidence="1">
    <location>
        <begin position="178"/>
        <end position="194"/>
    </location>
</feature>
<accession>A0A8J4V746</accession>
<protein>
    <submittedName>
        <fullName evidence="2">Uncharacterized protein</fullName>
    </submittedName>
</protein>
<organism evidence="2 3">
    <name type="scientific">Polysphondylium violaceum</name>
    <dbReference type="NCBI Taxonomy" id="133409"/>
    <lineage>
        <taxon>Eukaryota</taxon>
        <taxon>Amoebozoa</taxon>
        <taxon>Evosea</taxon>
        <taxon>Eumycetozoa</taxon>
        <taxon>Dictyostelia</taxon>
        <taxon>Dictyosteliales</taxon>
        <taxon>Dictyosteliaceae</taxon>
        <taxon>Polysphondylium</taxon>
    </lineage>
</organism>
<comment type="caution">
    <text evidence="2">The sequence shown here is derived from an EMBL/GenBank/DDBJ whole genome shotgun (WGS) entry which is preliminary data.</text>
</comment>
<feature type="compositionally biased region" description="Polar residues" evidence="1">
    <location>
        <begin position="97"/>
        <end position="117"/>
    </location>
</feature>
<feature type="region of interest" description="Disordered" evidence="1">
    <location>
        <begin position="397"/>
        <end position="435"/>
    </location>
</feature>
<feature type="compositionally biased region" description="Polar residues" evidence="1">
    <location>
        <begin position="419"/>
        <end position="435"/>
    </location>
</feature>
<feature type="compositionally biased region" description="Acidic residues" evidence="1">
    <location>
        <begin position="284"/>
        <end position="297"/>
    </location>
</feature>
<feature type="region of interest" description="Disordered" evidence="1">
    <location>
        <begin position="342"/>
        <end position="379"/>
    </location>
</feature>
<feature type="region of interest" description="Disordered" evidence="1">
    <location>
        <begin position="1"/>
        <end position="128"/>
    </location>
</feature>
<feature type="region of interest" description="Disordered" evidence="1">
    <location>
        <begin position="178"/>
        <end position="197"/>
    </location>
</feature>
<dbReference type="OrthoDB" id="21269at2759"/>
<feature type="region of interest" description="Disordered" evidence="1">
    <location>
        <begin position="207"/>
        <end position="308"/>
    </location>
</feature>
<feature type="compositionally biased region" description="Polar residues" evidence="1">
    <location>
        <begin position="221"/>
        <end position="230"/>
    </location>
</feature>
<feature type="compositionally biased region" description="Low complexity" evidence="1">
    <location>
        <begin position="118"/>
        <end position="128"/>
    </location>
</feature>
<feature type="region of interest" description="Disordered" evidence="1">
    <location>
        <begin position="519"/>
        <end position="569"/>
    </location>
</feature>
<reference evidence="2" key="1">
    <citation type="submission" date="2020-01" db="EMBL/GenBank/DDBJ databases">
        <title>Development of genomics and gene disruption for Polysphondylium violaceum indicates a role for the polyketide synthase stlB in stalk morphogenesis.</title>
        <authorList>
            <person name="Narita B."/>
            <person name="Kawabe Y."/>
            <person name="Kin K."/>
            <person name="Saito T."/>
            <person name="Gibbs R."/>
            <person name="Kuspa A."/>
            <person name="Muzny D."/>
            <person name="Queller D."/>
            <person name="Richards S."/>
            <person name="Strassman J."/>
            <person name="Sucgang R."/>
            <person name="Worley K."/>
            <person name="Schaap P."/>
        </authorList>
    </citation>
    <scope>NUCLEOTIDE SEQUENCE</scope>
    <source>
        <strain evidence="2">QSvi11</strain>
    </source>
</reference>
<sequence length="1379" mass="156416">MSSFWGRNTNTSSTTKSKQVVVDDDDDFDLPDYQEQYRDPVMKTSDTIHSNSNHSNSNVNSNVNNTSPFVNKKSYHNVQQQQQQPQQYHHNQNQKYTYSNGSSHTTPTKPNVQQHQYNNSNNSNSSNLNSISFKEKLFKSPKKVISDPIDDYDDFDRVTLKTGGFAWSEYENQIKKSNNTPVTSRYSSNQTDNGHTNDFKQRILMGTSPIKKSTPPPVQSPFKNMQSYTPKASPLSNNRNNHHNIVNNNHNNYNNNQNYSNNKYNNNSNNKGGAPIPLSFQQEEPIESACDTDEEDFPTTQKIQSQQQSYNNNNNYRIQSSQNYFNGTPTSTILKKRKDVIEDDSDDPITPTQQIGSSTQKSDNYINSSNNNNNNNTAYYPFFKRSDSFQEDKRYFGNLLRDPGNTSLSSDSSLDPTQRVGSLSDTPIPSTQQPLQPQIPIVRASIFSHSSQQQQPTTQQPSKPTQSSQVPTNIIKNFFNHNTIIRSSSDLTVNAPFQWNQQQHNHPQQQEDDINTLESVDTDDIPNSPPPPTFKDRITRSPNSKRYVYINEDDIEDEEVDKKPPPWRINQDTLMRDEINEDNQDHYSTNQDTLFSDDDENQNNNNNQPNTTTTTTPSKSNPHKWLSEYSDSLKSVNGHYQSSSTLKQKRNRKLKRGGLSETLDKALNKQSINLELLSKRGVSQASKSIISAIPNNSNRHLSIAILQTPSILQPHVYVCQCLCENWIDVSVHGINLSPSKIDKDNTASSVSQDPQQDKSTPTIITVIFSMEAKNELKLNVGNSLVIEYWQFIPNYVSPIIISHIASNKTEAIDHGYTLNQDLIDSLNMVQIKDAQDSLLQSIDHQQDGISNNANLSICLADDPKLNEERVDNATNTTALEDLSQSMGKELNIKAVLLQVFVRNMDDIQDDADIQQHQQKHTIDPLEHIQQKTENMVITSTQNMCSHSEITNAISIYAANHNGSVVEIQVPLLYISRWKEIMGNDAFVECLFSSLLFISNQNVPRESNFGSFLSHYIPSSFQQPQLNISILRVQHHSQFFVKQSPNISFYQHYQPLQPYNVSNTLDLIFKQNPNYCPSSNVGYGGPDSSHCFYSRISIHGYILFKKKYSLSNGTCTFNIYLVDSIAGSDNEPNEKVQSICIEVQKPAYIYDDLNIGDFVVLPLCMINPPPSVTQQEDTVASSSSAVVVIDDYSLIEVLNRHQEIKTDEWYQNYGHFKETFGNLLSFGSACENEIGEYFIKSGFSFIYNFSGLVIDVGKSIYRGCCVCHTIVLQFPSEYNDNQEGFFCKHCKKLVNSMVLVELNLKILFNNQIISLLKIPYNYCSKIFNFPIQYSYAKQYETILNGLLNSQIEFSGIVSLGPIDKDIQIECVSHPVINATK</sequence>
<dbReference type="EMBL" id="AJWJ01000197">
    <property type="protein sequence ID" value="KAF2073559.1"/>
    <property type="molecule type" value="Genomic_DNA"/>
</dbReference>
<keyword evidence="3" id="KW-1185">Reference proteome</keyword>
<feature type="region of interest" description="Disordered" evidence="1">
    <location>
        <begin position="581"/>
        <end position="657"/>
    </location>
</feature>
<dbReference type="Proteomes" id="UP000695562">
    <property type="component" value="Unassembled WGS sequence"/>
</dbReference>
<feature type="compositionally biased region" description="Low complexity" evidence="1">
    <location>
        <begin position="236"/>
        <end position="270"/>
    </location>
</feature>
<feature type="compositionally biased region" description="Low complexity" evidence="1">
    <location>
        <begin position="602"/>
        <end position="617"/>
    </location>
</feature>
<evidence type="ECO:0000313" key="3">
    <source>
        <dbReference type="Proteomes" id="UP000695562"/>
    </source>
</evidence>
<name>A0A8J4V746_9MYCE</name>
<evidence type="ECO:0000256" key="1">
    <source>
        <dbReference type="SAM" id="MobiDB-lite"/>
    </source>
</evidence>
<feature type="compositionally biased region" description="Polar residues" evidence="1">
    <location>
        <begin position="629"/>
        <end position="646"/>
    </location>
</feature>
<feature type="compositionally biased region" description="Low complexity" evidence="1">
    <location>
        <begin position="49"/>
        <end position="65"/>
    </location>
</feature>
<feature type="compositionally biased region" description="Low complexity" evidence="1">
    <location>
        <begin position="450"/>
        <end position="469"/>
    </location>
</feature>
<feature type="region of interest" description="Disordered" evidence="1">
    <location>
        <begin position="448"/>
        <end position="469"/>
    </location>
</feature>
<feature type="compositionally biased region" description="Acidic residues" evidence="1">
    <location>
        <begin position="22"/>
        <end position="32"/>
    </location>
</feature>
<feature type="compositionally biased region" description="Polar residues" evidence="1">
    <location>
        <begin position="350"/>
        <end position="366"/>
    </location>
</feature>
<feature type="compositionally biased region" description="Low complexity" evidence="1">
    <location>
        <begin position="8"/>
        <end position="20"/>
    </location>
</feature>
<proteinExistence type="predicted"/>
<gene>
    <name evidence="2" type="ORF">CYY_005144</name>
</gene>
<feature type="compositionally biased region" description="Low complexity" evidence="1">
    <location>
        <begin position="367"/>
        <end position="376"/>
    </location>
</feature>
<feature type="compositionally biased region" description="Low complexity" evidence="1">
    <location>
        <begin position="76"/>
        <end position="96"/>
    </location>
</feature>